<evidence type="ECO:0000313" key="2">
    <source>
        <dbReference type="EMBL" id="MDA3629732.1"/>
    </source>
</evidence>
<evidence type="ECO:0000313" key="3">
    <source>
        <dbReference type="Proteomes" id="UP001210380"/>
    </source>
</evidence>
<organism evidence="2 3">
    <name type="scientific">Saccharopolyspora oryzae</name>
    <dbReference type="NCBI Taxonomy" id="2997343"/>
    <lineage>
        <taxon>Bacteria</taxon>
        <taxon>Bacillati</taxon>
        <taxon>Actinomycetota</taxon>
        <taxon>Actinomycetes</taxon>
        <taxon>Pseudonocardiales</taxon>
        <taxon>Pseudonocardiaceae</taxon>
        <taxon>Saccharopolyspora</taxon>
    </lineage>
</organism>
<proteinExistence type="predicted"/>
<comment type="caution">
    <text evidence="2">The sequence shown here is derived from an EMBL/GenBank/DDBJ whole genome shotgun (WGS) entry which is preliminary data.</text>
</comment>
<dbReference type="InterPro" id="IPR038720">
    <property type="entry name" value="YprB_RNase_H-like_dom"/>
</dbReference>
<dbReference type="EMBL" id="JAQGLA010000074">
    <property type="protein sequence ID" value="MDA3629732.1"/>
    <property type="molecule type" value="Genomic_DNA"/>
</dbReference>
<dbReference type="RefSeq" id="WP_270952783.1">
    <property type="nucleotide sequence ID" value="NZ_JAQGLA010000074.1"/>
</dbReference>
<feature type="non-terminal residue" evidence="2">
    <location>
        <position position="1"/>
    </location>
</feature>
<protein>
    <submittedName>
        <fullName evidence="2">Ribonuclease H-like domain-containing protein</fullName>
    </submittedName>
</protein>
<dbReference type="Pfam" id="PF13482">
    <property type="entry name" value="RNase_H_2"/>
    <property type="match status" value="1"/>
</dbReference>
<accession>A0ABT4V8V2</accession>
<evidence type="ECO:0000259" key="1">
    <source>
        <dbReference type="Pfam" id="PF13482"/>
    </source>
</evidence>
<reference evidence="2 3" key="1">
    <citation type="submission" date="2022-11" db="EMBL/GenBank/DDBJ databases">
        <title>Draft genome sequence of Saccharopolyspora sp. WRP15-2 isolated from rhizosphere soils of wild rice in Thailand.</title>
        <authorList>
            <person name="Duangmal K."/>
            <person name="Kammanee S."/>
            <person name="Muangham S."/>
        </authorList>
    </citation>
    <scope>NUCLEOTIDE SEQUENCE [LARGE SCALE GENOMIC DNA]</scope>
    <source>
        <strain evidence="2 3">WRP15-2</strain>
    </source>
</reference>
<dbReference type="SUPFAM" id="SSF53098">
    <property type="entry name" value="Ribonuclease H-like"/>
    <property type="match status" value="1"/>
</dbReference>
<gene>
    <name evidence="2" type="ORF">OU415_30190</name>
</gene>
<name>A0ABT4V8V2_9PSEU</name>
<dbReference type="InterPro" id="IPR012337">
    <property type="entry name" value="RNaseH-like_sf"/>
</dbReference>
<feature type="domain" description="YprB ribonuclease H-like" evidence="1">
    <location>
        <begin position="10"/>
        <end position="73"/>
    </location>
</feature>
<keyword evidence="3" id="KW-1185">Reference proteome</keyword>
<dbReference type="Proteomes" id="UP001210380">
    <property type="component" value="Unassembled WGS sequence"/>
</dbReference>
<sequence>EQFLCPNGKGLKVIAPSAGFTWRDAEASGENSMRWYRDAVGLGGGIPDPTQRDRILHYNEDDVRATWIIRRWMTSDEVKQIPFAEDL</sequence>